<accession>A0A0F8Z9P0</accession>
<feature type="transmembrane region" description="Helical" evidence="1">
    <location>
        <begin position="80"/>
        <end position="97"/>
    </location>
</feature>
<name>A0A0F8Z9P0_9ZZZZ</name>
<reference evidence="2" key="1">
    <citation type="journal article" date="2015" name="Nature">
        <title>Complex archaea that bridge the gap between prokaryotes and eukaryotes.</title>
        <authorList>
            <person name="Spang A."/>
            <person name="Saw J.H."/>
            <person name="Jorgensen S.L."/>
            <person name="Zaremba-Niedzwiedzka K."/>
            <person name="Martijn J."/>
            <person name="Lind A.E."/>
            <person name="van Eijk R."/>
            <person name="Schleper C."/>
            <person name="Guy L."/>
            <person name="Ettema T.J."/>
        </authorList>
    </citation>
    <scope>NUCLEOTIDE SEQUENCE</scope>
</reference>
<dbReference type="EMBL" id="LAZR01049072">
    <property type="protein sequence ID" value="KKK90507.1"/>
    <property type="molecule type" value="Genomic_DNA"/>
</dbReference>
<evidence type="ECO:0000313" key="2">
    <source>
        <dbReference type="EMBL" id="KKK90507.1"/>
    </source>
</evidence>
<keyword evidence="1" id="KW-0472">Membrane</keyword>
<proteinExistence type="predicted"/>
<dbReference type="AlphaFoldDB" id="A0A0F8Z9P0"/>
<gene>
    <name evidence="2" type="ORF">LCGC14_2722340</name>
</gene>
<comment type="caution">
    <text evidence="2">The sequence shown here is derived from an EMBL/GenBank/DDBJ whole genome shotgun (WGS) entry which is preliminary data.</text>
</comment>
<feature type="transmembrane region" description="Helical" evidence="1">
    <location>
        <begin position="103"/>
        <end position="120"/>
    </location>
</feature>
<evidence type="ECO:0000256" key="1">
    <source>
        <dbReference type="SAM" id="Phobius"/>
    </source>
</evidence>
<dbReference type="SUPFAM" id="SSF141571">
    <property type="entry name" value="Pentapeptide repeat-like"/>
    <property type="match status" value="1"/>
</dbReference>
<dbReference type="Gene3D" id="2.160.20.80">
    <property type="entry name" value="E3 ubiquitin-protein ligase SopA"/>
    <property type="match status" value="1"/>
</dbReference>
<keyword evidence="1" id="KW-0812">Transmembrane</keyword>
<organism evidence="2">
    <name type="scientific">marine sediment metagenome</name>
    <dbReference type="NCBI Taxonomy" id="412755"/>
    <lineage>
        <taxon>unclassified sequences</taxon>
        <taxon>metagenomes</taxon>
        <taxon>ecological metagenomes</taxon>
    </lineage>
</organism>
<feature type="transmembrane region" description="Helical" evidence="1">
    <location>
        <begin position="53"/>
        <end position="73"/>
    </location>
</feature>
<keyword evidence="1" id="KW-1133">Transmembrane helix</keyword>
<protein>
    <submittedName>
        <fullName evidence="2">Uncharacterized protein</fullName>
    </submittedName>
</protein>
<feature type="non-terminal residue" evidence="2">
    <location>
        <position position="1"/>
    </location>
</feature>
<sequence length="123" mass="13779">QFEEGIDLRSLFLGGIILKEATLKKAQLEGVQLFHADLERSFLEYANLVSENMYMNLGIGVFFIVSFIALSGYTETKNAFASASFITMLLAIIFQIVGVVSEYLVIVSVFLTALSAFYLFRDR</sequence>